<reference evidence="2 3" key="1">
    <citation type="submission" date="2013-02" db="EMBL/GenBank/DDBJ databases">
        <title>The Genome Sequence of Acinetobacter guillouiae NIPH 991.</title>
        <authorList>
            <consortium name="The Broad Institute Genome Sequencing Platform"/>
            <consortium name="The Broad Institute Genome Sequencing Center for Infectious Disease"/>
            <person name="Cerqueira G."/>
            <person name="Feldgarden M."/>
            <person name="Courvalin P."/>
            <person name="Perichon B."/>
            <person name="Grillot-Courvalin C."/>
            <person name="Clermont D."/>
            <person name="Rocha E."/>
            <person name="Yoon E.-J."/>
            <person name="Nemec A."/>
            <person name="Walker B."/>
            <person name="Young S.K."/>
            <person name="Zeng Q."/>
            <person name="Gargeya S."/>
            <person name="Fitzgerald M."/>
            <person name="Haas B."/>
            <person name="Abouelleil A."/>
            <person name="Alvarado L."/>
            <person name="Arachchi H.M."/>
            <person name="Berlin A.M."/>
            <person name="Chapman S.B."/>
            <person name="Dewar J."/>
            <person name="Goldberg J."/>
            <person name="Griggs A."/>
            <person name="Gujja S."/>
            <person name="Hansen M."/>
            <person name="Howarth C."/>
            <person name="Imamovic A."/>
            <person name="Larimer J."/>
            <person name="McCowan C."/>
            <person name="Murphy C."/>
            <person name="Neiman D."/>
            <person name="Pearson M."/>
            <person name="Priest M."/>
            <person name="Roberts A."/>
            <person name="Saif S."/>
            <person name="Shea T."/>
            <person name="Sisk P."/>
            <person name="Sykes S."/>
            <person name="Wortman J."/>
            <person name="Nusbaum C."/>
            <person name="Birren B."/>
        </authorList>
    </citation>
    <scope>NUCLEOTIDE SEQUENCE [LARGE SCALE GENOMIC DNA]</scope>
    <source>
        <strain evidence="2 3">NIPH 991</strain>
    </source>
</reference>
<feature type="transmembrane region" description="Helical" evidence="1">
    <location>
        <begin position="43"/>
        <end position="70"/>
    </location>
</feature>
<feature type="transmembrane region" description="Helical" evidence="1">
    <location>
        <begin position="114"/>
        <end position="131"/>
    </location>
</feature>
<proteinExistence type="predicted"/>
<keyword evidence="3" id="KW-1185">Reference proteome</keyword>
<keyword evidence="1" id="KW-1133">Transmembrane helix</keyword>
<dbReference type="Proteomes" id="UP000013148">
    <property type="component" value="Unassembled WGS sequence"/>
</dbReference>
<dbReference type="AlphaFoldDB" id="N8YEH5"/>
<keyword evidence="1" id="KW-0812">Transmembrane</keyword>
<dbReference type="PATRIC" id="fig|1217656.3.peg.1299"/>
<comment type="caution">
    <text evidence="2">The sequence shown here is derived from an EMBL/GenBank/DDBJ whole genome shotgun (WGS) entry which is preliminary data.</text>
</comment>
<protein>
    <submittedName>
        <fullName evidence="2">Uncharacterized protein</fullName>
    </submittedName>
</protein>
<gene>
    <name evidence="2" type="ORF">F964_01329</name>
</gene>
<accession>N8YEH5</accession>
<keyword evidence="1" id="KW-0472">Membrane</keyword>
<dbReference type="eggNOG" id="ENOG502ZVIP">
    <property type="taxonomic scope" value="Bacteria"/>
</dbReference>
<organism evidence="2 3">
    <name type="scientific">Acinetobacter guillouiae NIPH 991</name>
    <dbReference type="NCBI Taxonomy" id="1217656"/>
    <lineage>
        <taxon>Bacteria</taxon>
        <taxon>Pseudomonadati</taxon>
        <taxon>Pseudomonadota</taxon>
        <taxon>Gammaproteobacteria</taxon>
        <taxon>Moraxellales</taxon>
        <taxon>Moraxellaceae</taxon>
        <taxon>Acinetobacter</taxon>
    </lineage>
</organism>
<feature type="transmembrane region" description="Helical" evidence="1">
    <location>
        <begin position="77"/>
        <end position="99"/>
    </location>
</feature>
<name>N8YEH5_ACIGI</name>
<evidence type="ECO:0000313" key="3">
    <source>
        <dbReference type="Proteomes" id="UP000013148"/>
    </source>
</evidence>
<dbReference type="EMBL" id="APPJ01000009">
    <property type="protein sequence ID" value="ENV18013.1"/>
    <property type="molecule type" value="Genomic_DNA"/>
</dbReference>
<dbReference type="HOGENOM" id="CLU_151101_0_0_6"/>
<sequence length="150" mass="17321">MAQYSNKSILKALFLAPSLSLILLIAFFLFMNHQYGIQSLLTIFGISLIVYLIYCILVIPIAYVISLWLAHQYWLNFFSIFVGSLLMWLIVSIIGYLVFTGSLPTPLWKLLSDWFFYAISVFAGCCYWALLKIFSRPSFTTHDNVDKTDY</sequence>
<feature type="transmembrane region" description="Helical" evidence="1">
    <location>
        <begin position="12"/>
        <end position="31"/>
    </location>
</feature>
<evidence type="ECO:0000313" key="2">
    <source>
        <dbReference type="EMBL" id="ENV18013.1"/>
    </source>
</evidence>
<evidence type="ECO:0000256" key="1">
    <source>
        <dbReference type="SAM" id="Phobius"/>
    </source>
</evidence>